<evidence type="ECO:0000313" key="3">
    <source>
        <dbReference type="EMBL" id="MVN78559.1"/>
    </source>
</evidence>
<feature type="chain" id="PRO_5029569547" evidence="1">
    <location>
        <begin position="23"/>
        <end position="134"/>
    </location>
</feature>
<protein>
    <submittedName>
        <fullName evidence="3">T9SS type A sorting domain-containing protein</fullName>
    </submittedName>
</protein>
<feature type="signal peptide" evidence="1">
    <location>
        <begin position="1"/>
        <end position="22"/>
    </location>
</feature>
<reference evidence="3 4" key="1">
    <citation type="submission" date="2019-12" db="EMBL/GenBank/DDBJ databases">
        <title>Hymenobacter sp. HMF4947 Genome sequencing and assembly.</title>
        <authorList>
            <person name="Kang H."/>
            <person name="Cha I."/>
            <person name="Kim H."/>
            <person name="Joh K."/>
        </authorList>
    </citation>
    <scope>NUCLEOTIDE SEQUENCE [LARGE SCALE GENOMIC DNA]</scope>
    <source>
        <strain evidence="3 4">HMF4947</strain>
    </source>
</reference>
<sequence length="134" mass="14434">MRLFTHVLTLAALVLAFAPAGATTHHVRNVRIGMVSAARATPQTPTLPVAAPTLSVFPNPGHGQIAVQLAAPHGHDYKFRLSNVLGREVRLLALRPELTVEALPLDVSNLPAGLYFYSLLVNDKVVSTNRLTLQ</sequence>
<dbReference type="Proteomes" id="UP000441336">
    <property type="component" value="Unassembled WGS sequence"/>
</dbReference>
<gene>
    <name evidence="3" type="ORF">GO988_19685</name>
</gene>
<evidence type="ECO:0000259" key="2">
    <source>
        <dbReference type="Pfam" id="PF18962"/>
    </source>
</evidence>
<feature type="domain" description="Secretion system C-terminal sorting" evidence="2">
    <location>
        <begin position="56"/>
        <end position="124"/>
    </location>
</feature>
<evidence type="ECO:0000313" key="4">
    <source>
        <dbReference type="Proteomes" id="UP000441336"/>
    </source>
</evidence>
<dbReference type="RefSeq" id="WP_157568780.1">
    <property type="nucleotide sequence ID" value="NZ_WQKZ01000005.1"/>
</dbReference>
<organism evidence="3 4">
    <name type="scientific">Hymenobacter ginkgonis</name>
    <dbReference type="NCBI Taxonomy" id="2682976"/>
    <lineage>
        <taxon>Bacteria</taxon>
        <taxon>Pseudomonadati</taxon>
        <taxon>Bacteroidota</taxon>
        <taxon>Cytophagia</taxon>
        <taxon>Cytophagales</taxon>
        <taxon>Hymenobacteraceae</taxon>
        <taxon>Hymenobacter</taxon>
    </lineage>
</organism>
<dbReference type="NCBIfam" id="TIGR04183">
    <property type="entry name" value="Por_Secre_tail"/>
    <property type="match status" value="1"/>
</dbReference>
<keyword evidence="1" id="KW-0732">Signal</keyword>
<keyword evidence="4" id="KW-1185">Reference proteome</keyword>
<dbReference type="EMBL" id="WQKZ01000005">
    <property type="protein sequence ID" value="MVN78559.1"/>
    <property type="molecule type" value="Genomic_DNA"/>
</dbReference>
<name>A0A7K1TJI7_9BACT</name>
<comment type="caution">
    <text evidence="3">The sequence shown here is derived from an EMBL/GenBank/DDBJ whole genome shotgun (WGS) entry which is preliminary data.</text>
</comment>
<evidence type="ECO:0000256" key="1">
    <source>
        <dbReference type="SAM" id="SignalP"/>
    </source>
</evidence>
<accession>A0A7K1TJI7</accession>
<dbReference type="Pfam" id="PF18962">
    <property type="entry name" value="Por_Secre_tail"/>
    <property type="match status" value="1"/>
</dbReference>
<dbReference type="InterPro" id="IPR026444">
    <property type="entry name" value="Secre_tail"/>
</dbReference>
<dbReference type="AlphaFoldDB" id="A0A7K1TJI7"/>
<proteinExistence type="predicted"/>